<feature type="transmembrane region" description="Helical" evidence="7">
    <location>
        <begin position="472"/>
        <end position="493"/>
    </location>
</feature>
<reference evidence="9 10" key="2">
    <citation type="journal article" date="2014" name="Int. J. Syst. Evol. Microbiol.">
        <title>Methanobacterium paludis sp. nov. and a novel strain of Methanobacterium lacus isolated from northern peatlands.</title>
        <authorList>
            <person name="Cadillo-Quiroz H."/>
            <person name="Brauer S.L."/>
            <person name="Goodson N."/>
            <person name="Yavitt J.B."/>
            <person name="Zinder S.H."/>
        </authorList>
    </citation>
    <scope>NUCLEOTIDE SEQUENCE [LARGE SCALE GENOMIC DNA]</scope>
    <source>
        <strain evidence="9 10">AL-21</strain>
    </source>
</reference>
<proteinExistence type="predicted"/>
<keyword evidence="6 7" id="KW-0472">Membrane</keyword>
<dbReference type="PANTHER" id="PTHR43867">
    <property type="entry name" value="CELLULOSE SYNTHASE CATALYTIC SUBUNIT A [UDP-FORMING]"/>
    <property type="match status" value="1"/>
</dbReference>
<dbReference type="GO" id="GO:0005886">
    <property type="term" value="C:plasma membrane"/>
    <property type="evidence" value="ECO:0007669"/>
    <property type="project" value="TreeGrafter"/>
</dbReference>
<feature type="transmembrane region" description="Helical" evidence="7">
    <location>
        <begin position="505"/>
        <end position="525"/>
    </location>
</feature>
<feature type="transmembrane region" description="Helical" evidence="7">
    <location>
        <begin position="396"/>
        <end position="414"/>
    </location>
</feature>
<dbReference type="eggNOG" id="arCOG01391">
    <property type="taxonomic scope" value="Archaea"/>
</dbReference>
<evidence type="ECO:0000259" key="8">
    <source>
        <dbReference type="Pfam" id="PF13632"/>
    </source>
</evidence>
<feature type="transmembrane region" description="Helical" evidence="7">
    <location>
        <begin position="57"/>
        <end position="77"/>
    </location>
</feature>
<evidence type="ECO:0000256" key="5">
    <source>
        <dbReference type="ARBA" id="ARBA00022989"/>
    </source>
</evidence>
<dbReference type="HOGENOM" id="CLU_011907_4_2_2"/>
<reference evidence="10" key="1">
    <citation type="submission" date="2011-02" db="EMBL/GenBank/DDBJ databases">
        <title>Complete sequence of Methanobacterium sp. AL-21.</title>
        <authorList>
            <consortium name="US DOE Joint Genome Institute"/>
            <person name="Lucas S."/>
            <person name="Copeland A."/>
            <person name="Lapidus A."/>
            <person name="Cheng J.-F."/>
            <person name="Goodwin L."/>
            <person name="Pitluck S."/>
            <person name="Chertkov O."/>
            <person name="Detter J.C."/>
            <person name="Han C."/>
            <person name="Tapia R."/>
            <person name="Land M."/>
            <person name="Hauser L."/>
            <person name="Kyrpides N."/>
            <person name="Ivanova N."/>
            <person name="Mikhailova N."/>
            <person name="Pagani I."/>
            <person name="Cadillo-Quiroz H."/>
            <person name="Imachi H."/>
            <person name="Zinder S."/>
            <person name="Liu W."/>
            <person name="Woyke T."/>
        </authorList>
    </citation>
    <scope>NUCLEOTIDE SEQUENCE [LARGE SCALE GENOMIC DNA]</scope>
    <source>
        <strain evidence="10">AL-21</strain>
    </source>
</reference>
<dbReference type="AlphaFoldDB" id="F0T9D9"/>
<keyword evidence="3 9" id="KW-0808">Transferase</keyword>
<comment type="subcellular location">
    <subcellularLocation>
        <location evidence="1">Membrane</location>
        <topology evidence="1">Multi-pass membrane protein</topology>
    </subcellularLocation>
</comment>
<dbReference type="OrthoDB" id="43988at2157"/>
<feature type="domain" description="Glycosyltransferase 2-like" evidence="8">
    <location>
        <begin position="190"/>
        <end position="383"/>
    </location>
</feature>
<gene>
    <name evidence="9" type="ordered locus">Metbo_1664</name>
</gene>
<dbReference type="EMBL" id="CP002551">
    <property type="protein sequence ID" value="ADZ09890.1"/>
    <property type="molecule type" value="Genomic_DNA"/>
</dbReference>
<organism evidence="9 10">
    <name type="scientific">Methanobacterium lacus (strain AL-21)</name>
    <dbReference type="NCBI Taxonomy" id="877455"/>
    <lineage>
        <taxon>Archaea</taxon>
        <taxon>Methanobacteriati</taxon>
        <taxon>Methanobacteriota</taxon>
        <taxon>Methanomada group</taxon>
        <taxon>Methanobacteria</taxon>
        <taxon>Methanobacteriales</taxon>
        <taxon>Methanobacteriaceae</taxon>
        <taxon>Methanobacterium</taxon>
    </lineage>
</organism>
<keyword evidence="2" id="KW-0328">Glycosyltransferase</keyword>
<feature type="transmembrane region" description="Helical" evidence="7">
    <location>
        <begin position="423"/>
        <end position="446"/>
    </location>
</feature>
<dbReference type="InterPro" id="IPR001173">
    <property type="entry name" value="Glyco_trans_2-like"/>
</dbReference>
<feature type="transmembrane region" description="Helical" evidence="7">
    <location>
        <begin position="20"/>
        <end position="41"/>
    </location>
</feature>
<evidence type="ECO:0000256" key="1">
    <source>
        <dbReference type="ARBA" id="ARBA00004141"/>
    </source>
</evidence>
<evidence type="ECO:0000256" key="3">
    <source>
        <dbReference type="ARBA" id="ARBA00022679"/>
    </source>
</evidence>
<feature type="transmembrane region" description="Helical" evidence="7">
    <location>
        <begin position="364"/>
        <end position="384"/>
    </location>
</feature>
<keyword evidence="10" id="KW-1185">Reference proteome</keyword>
<dbReference type="KEGG" id="mel:Metbo_1664"/>
<dbReference type="GO" id="GO:0016758">
    <property type="term" value="F:hexosyltransferase activity"/>
    <property type="evidence" value="ECO:0007669"/>
    <property type="project" value="TreeGrafter"/>
</dbReference>
<dbReference type="PANTHER" id="PTHR43867:SF2">
    <property type="entry name" value="CELLULOSE SYNTHASE CATALYTIC SUBUNIT A [UDP-FORMING]"/>
    <property type="match status" value="1"/>
</dbReference>
<dbReference type="STRING" id="877455.Metbo_1664"/>
<dbReference type="SUPFAM" id="SSF53448">
    <property type="entry name" value="Nucleotide-diphospho-sugar transferases"/>
    <property type="match status" value="1"/>
</dbReference>
<keyword evidence="5 7" id="KW-1133">Transmembrane helix</keyword>
<evidence type="ECO:0000256" key="6">
    <source>
        <dbReference type="ARBA" id="ARBA00023136"/>
    </source>
</evidence>
<evidence type="ECO:0000313" key="9">
    <source>
        <dbReference type="EMBL" id="ADZ09890.1"/>
    </source>
</evidence>
<dbReference type="RefSeq" id="WP_013645241.1">
    <property type="nucleotide sequence ID" value="NC_015216.1"/>
</dbReference>
<dbReference type="Gene3D" id="3.90.550.10">
    <property type="entry name" value="Spore Coat Polysaccharide Biosynthesis Protein SpsA, Chain A"/>
    <property type="match status" value="1"/>
</dbReference>
<dbReference type="Pfam" id="PF13632">
    <property type="entry name" value="Glyco_trans_2_3"/>
    <property type="match status" value="1"/>
</dbReference>
<evidence type="ECO:0000256" key="4">
    <source>
        <dbReference type="ARBA" id="ARBA00022692"/>
    </source>
</evidence>
<dbReference type="GeneID" id="10278121"/>
<protein>
    <submittedName>
        <fullName evidence="9">Glycosyl transferase family 2</fullName>
    </submittedName>
</protein>
<dbReference type="InterPro" id="IPR050321">
    <property type="entry name" value="Glycosyltr_2/OpgH_subfam"/>
</dbReference>
<dbReference type="Proteomes" id="UP000007490">
    <property type="component" value="Chromosome"/>
</dbReference>
<keyword evidence="4 7" id="KW-0812">Transmembrane</keyword>
<accession>F0T9D9</accession>
<dbReference type="InterPro" id="IPR029044">
    <property type="entry name" value="Nucleotide-diphossugar_trans"/>
</dbReference>
<evidence type="ECO:0000256" key="2">
    <source>
        <dbReference type="ARBA" id="ARBA00022676"/>
    </source>
</evidence>
<evidence type="ECO:0000313" key="10">
    <source>
        <dbReference type="Proteomes" id="UP000007490"/>
    </source>
</evidence>
<sequence length="537" mass="61898">MKSFFHEKFHIYSFKYRDNLSILITFFSFILFLAILIFILFNSTPLMNADLSLFEKVVSAVLLLSFLYSGLHCVGYLDHILKSVILYDDELIENKKETNGGNAFVAIVIPTLNEDPDMVRKTVMDAKSLDYQNYDIFLIDSSTDLEIRDKTEEMSKKLNINYIYRDNLRGYKAGSINDSVACLHEKFEYLLILDSDHRLKRSVLGDLIPLLENDPDLTFIQTPQYFKARENDRLGLAYSFQQHIFYKHICRGLCVNKTAYICGTNVILRLNHLKEVGGMDETCITEDISTSFKLHSNGCKSIYIDKVYAEGLAPPSLSAYYGQQLRWSYGTFQNTKRVIKRFITEPGTLKSLQWWEYIVLNGTWYFIGVAIFVWLLYPVIVLIFNLKPLVLGSLNIPFYIFVVMIITQTLASYLERGYPLRKLLLSQALFFSLFPVYTKALIYGLMNKELKFNVTPKEGAKNNVERTEFKEILPQIGFMIILTISIVVGIIKLGNGENTATYPSIILWASYSLLMLVIFIIYFYLDDKSVKNPDLNS</sequence>
<name>F0T9D9_METLA</name>
<evidence type="ECO:0000256" key="7">
    <source>
        <dbReference type="SAM" id="Phobius"/>
    </source>
</evidence>